<organism evidence="1 2">
    <name type="scientific">Weissella hellenica</name>
    <dbReference type="NCBI Taxonomy" id="46256"/>
    <lineage>
        <taxon>Bacteria</taxon>
        <taxon>Bacillati</taxon>
        <taxon>Bacillota</taxon>
        <taxon>Bacilli</taxon>
        <taxon>Lactobacillales</taxon>
        <taxon>Lactobacillaceae</taxon>
        <taxon>Weissella</taxon>
    </lineage>
</organism>
<dbReference type="EMBL" id="FMAW01000018">
    <property type="protein sequence ID" value="SCC12174.1"/>
    <property type="molecule type" value="Genomic_DNA"/>
</dbReference>
<reference evidence="1 2" key="1">
    <citation type="submission" date="2016-08" db="EMBL/GenBank/DDBJ databases">
        <authorList>
            <person name="Varghese N."/>
            <person name="Submissions Spin"/>
        </authorList>
    </citation>
    <scope>NUCLEOTIDE SEQUENCE [LARGE SCALE GENOMIC DNA]</scope>
    <source>
        <strain evidence="1 2">R-53116</strain>
    </source>
</reference>
<evidence type="ECO:0008006" key="3">
    <source>
        <dbReference type="Google" id="ProtNLM"/>
    </source>
</evidence>
<evidence type="ECO:0000313" key="2">
    <source>
        <dbReference type="Proteomes" id="UP000182448"/>
    </source>
</evidence>
<sequence>MKNIKSIFGFSDKKKKYTKDIRVENIQTISNESISMLLMEPCLISKIVAVWNNKSIDLKFSQQKQNLTIYGLDLLECKVVGRIKFDVYVIVNGEKKRLFFENAKNVSFNERHFDINVATNDTEYFYFSKSYSRLMLQTIVGSKIKANSIWNQNEQLLIQSNDFIKLSDGFEIEIKRFKFKEKVGYEKVNATTIKLDINKLSNLKKLISYDLIFFDSNSPKKESIAIDIKTNKPVQIGKAMDGKVYPFLWVTNGFINKIEQSGDFKKRFVLDSEVEILGAYFRYKERPVFKRLNFLKNDTNLEISFDLQQAKKKYNSLEIVYLENGYMKRYVSKLDDIKISQSSIHENTRDVKINNIRLIDDSRIAMNLIDNVKIDSIVAAYKHDDYQINFIQRDDQLIIGSLLLKDCGIFNDAVIDIFAVINNKRYRLLFEQANKVNLSERHFDIKLDTSDKEFFYCSKSFKRLMLKIEIGKQFIIDKISRIDDKLLVKSNDFIKIVSSDIILAERNQMKVAIPFTVKDANTILLDVKSVALPIFKVPFDVKLLRSNGSFQGIVFSESKEIFQIGQVSDNKTYVFKWNSEGVIKNIYRSKNGDITKIILNNSLVPLDILLRFKERPVYKKIEYRSVPVKNEILVELGYRNLQHTFSSIEFIYIQNNLLIRASQPLSNLVTKLITEDSGRKPDIRGTILDDRVLALEFSEKVIVDFVYGQPAGGRGMIPLPFRNKNKLQLFVSYGELFHEYEMIRIIYSVNNSKYVKTADYPLSNDNIFV</sequence>
<evidence type="ECO:0000313" key="1">
    <source>
        <dbReference type="EMBL" id="SCC12174.1"/>
    </source>
</evidence>
<name>A0ABY0K355_WEIHE</name>
<gene>
    <name evidence="1" type="ORF">GA0061075_11824</name>
</gene>
<keyword evidence="2" id="KW-1185">Reference proteome</keyword>
<dbReference type="Proteomes" id="UP000182448">
    <property type="component" value="Unassembled WGS sequence"/>
</dbReference>
<comment type="caution">
    <text evidence="1">The sequence shown here is derived from an EMBL/GenBank/DDBJ whole genome shotgun (WGS) entry which is preliminary data.</text>
</comment>
<protein>
    <recommendedName>
        <fullName evidence="3">DUF3971 domain-containing protein</fullName>
    </recommendedName>
</protein>
<dbReference type="RefSeq" id="WP_074428045.1">
    <property type="nucleotide sequence ID" value="NZ_BJEG01000019.1"/>
</dbReference>
<accession>A0ABY0K355</accession>
<proteinExistence type="predicted"/>